<feature type="signal peptide" evidence="1">
    <location>
        <begin position="1"/>
        <end position="16"/>
    </location>
</feature>
<name>A0ABN0ZUS5_9ACTN</name>
<feature type="chain" id="PRO_5046254265" description="DUF3558 domain-containing protein" evidence="1">
    <location>
        <begin position="17"/>
        <end position="236"/>
    </location>
</feature>
<comment type="caution">
    <text evidence="2">The sequence shown here is derived from an EMBL/GenBank/DDBJ whole genome shotgun (WGS) entry which is preliminary data.</text>
</comment>
<reference evidence="2 3" key="1">
    <citation type="journal article" date="2019" name="Int. J. Syst. Evol. Microbiol.">
        <title>The Global Catalogue of Microorganisms (GCM) 10K type strain sequencing project: providing services to taxonomists for standard genome sequencing and annotation.</title>
        <authorList>
            <consortium name="The Broad Institute Genomics Platform"/>
            <consortium name="The Broad Institute Genome Sequencing Center for Infectious Disease"/>
            <person name="Wu L."/>
            <person name="Ma J."/>
        </authorList>
    </citation>
    <scope>NUCLEOTIDE SEQUENCE [LARGE SCALE GENOMIC DNA]</scope>
    <source>
        <strain evidence="2 3">JCM 4805</strain>
    </source>
</reference>
<evidence type="ECO:0000313" key="2">
    <source>
        <dbReference type="EMBL" id="GAA0459608.1"/>
    </source>
</evidence>
<gene>
    <name evidence="2" type="ORF">GCM10010361_24450</name>
</gene>
<sequence>MVRNLLICTFIVAAVAGVTSCSPDSGGNEANGNTAKTDSLCGTASDGKAKKALFTLAGTQDLRSIDFGGVSEVASQLRETLDTPLEHKDTRPLSTCGIYPARQDAEGITIEFSWEDRFAFSDSDDPDSDKVFYNLGESVGEVLSGKSSYIYTPCEIPGKYAKEADRRLIVAHAFNHMADGGPVTTNSQDDQLTVLNAVARQLTRKLGCANAPLKNAPDLQHYPTMSDAADAAGTPS</sequence>
<accession>A0ABN0ZUS5</accession>
<keyword evidence="1" id="KW-0732">Signal</keyword>
<evidence type="ECO:0000256" key="1">
    <source>
        <dbReference type="SAM" id="SignalP"/>
    </source>
</evidence>
<dbReference type="Proteomes" id="UP001500909">
    <property type="component" value="Unassembled WGS sequence"/>
</dbReference>
<dbReference type="PROSITE" id="PS51257">
    <property type="entry name" value="PROKAR_LIPOPROTEIN"/>
    <property type="match status" value="1"/>
</dbReference>
<organism evidence="2 3">
    <name type="scientific">Streptomyces olivaceiscleroticus</name>
    <dbReference type="NCBI Taxonomy" id="68245"/>
    <lineage>
        <taxon>Bacteria</taxon>
        <taxon>Bacillati</taxon>
        <taxon>Actinomycetota</taxon>
        <taxon>Actinomycetes</taxon>
        <taxon>Kitasatosporales</taxon>
        <taxon>Streptomycetaceae</taxon>
        <taxon>Streptomyces</taxon>
    </lineage>
</organism>
<dbReference type="RefSeq" id="WP_346094992.1">
    <property type="nucleotide sequence ID" value="NZ_BAAABY010000018.1"/>
</dbReference>
<protein>
    <recommendedName>
        <fullName evidence="4">DUF3558 domain-containing protein</fullName>
    </recommendedName>
</protein>
<dbReference type="EMBL" id="BAAABY010000018">
    <property type="protein sequence ID" value="GAA0459608.1"/>
    <property type="molecule type" value="Genomic_DNA"/>
</dbReference>
<proteinExistence type="predicted"/>
<evidence type="ECO:0008006" key="4">
    <source>
        <dbReference type="Google" id="ProtNLM"/>
    </source>
</evidence>
<keyword evidence="3" id="KW-1185">Reference proteome</keyword>
<evidence type="ECO:0000313" key="3">
    <source>
        <dbReference type="Proteomes" id="UP001500909"/>
    </source>
</evidence>